<reference evidence="2" key="1">
    <citation type="submission" date="2021-01" db="EMBL/GenBank/DDBJ databases">
        <title>Caligus Genome Assembly.</title>
        <authorList>
            <person name="Gallardo-Escarate C."/>
        </authorList>
    </citation>
    <scope>NUCLEOTIDE SEQUENCE [LARGE SCALE GENOMIC DNA]</scope>
</reference>
<gene>
    <name evidence="1" type="ORF">FKW44_009732</name>
</gene>
<dbReference type="EMBL" id="CP045895">
    <property type="protein sequence ID" value="QQP49176.1"/>
    <property type="molecule type" value="Genomic_DNA"/>
</dbReference>
<keyword evidence="2" id="KW-1185">Reference proteome</keyword>
<protein>
    <submittedName>
        <fullName evidence="1">Uncharacterized protein</fullName>
    </submittedName>
</protein>
<evidence type="ECO:0000313" key="2">
    <source>
        <dbReference type="Proteomes" id="UP000595437"/>
    </source>
</evidence>
<name>A0A7T8HFQ7_CALRO</name>
<feature type="non-terminal residue" evidence="1">
    <location>
        <position position="1"/>
    </location>
</feature>
<organism evidence="1 2">
    <name type="scientific">Caligus rogercresseyi</name>
    <name type="common">Sea louse</name>
    <dbReference type="NCBI Taxonomy" id="217165"/>
    <lineage>
        <taxon>Eukaryota</taxon>
        <taxon>Metazoa</taxon>
        <taxon>Ecdysozoa</taxon>
        <taxon>Arthropoda</taxon>
        <taxon>Crustacea</taxon>
        <taxon>Multicrustacea</taxon>
        <taxon>Hexanauplia</taxon>
        <taxon>Copepoda</taxon>
        <taxon>Siphonostomatoida</taxon>
        <taxon>Caligidae</taxon>
        <taxon>Caligus</taxon>
    </lineage>
</organism>
<dbReference type="AlphaFoldDB" id="A0A7T8HFQ7"/>
<sequence>ITFVFNKLAGEKVKFACARLVLGWRRSSKLRAFTLSRMEANIKPNNILFI</sequence>
<proteinExistence type="predicted"/>
<evidence type="ECO:0000313" key="1">
    <source>
        <dbReference type="EMBL" id="QQP49176.1"/>
    </source>
</evidence>
<dbReference type="Proteomes" id="UP000595437">
    <property type="component" value="Chromosome 6"/>
</dbReference>
<accession>A0A7T8HFQ7</accession>